<feature type="transmembrane region" description="Helical" evidence="1">
    <location>
        <begin position="68"/>
        <end position="85"/>
    </location>
</feature>
<evidence type="ECO:0000313" key="2">
    <source>
        <dbReference type="EMBL" id="APT93061.1"/>
    </source>
</evidence>
<dbReference type="KEGG" id="cpho:CPHO_09380"/>
<name>A0A1L7D4U5_9CORY</name>
<dbReference type="EMBL" id="CP009249">
    <property type="protein sequence ID" value="APT93061.1"/>
    <property type="molecule type" value="Genomic_DNA"/>
</dbReference>
<feature type="transmembrane region" description="Helical" evidence="1">
    <location>
        <begin position="91"/>
        <end position="107"/>
    </location>
</feature>
<sequence length="115" mass="12398">MQQISKSNAVWGTVCFLLLFAGCTLLSVYLEEETATRTDNIFIAALPLLIGASGLGFLVVAKHFRATMAYGIPAVVFALAVTFVAPSALTRILNLILFTALVIALWYQRATATET</sequence>
<evidence type="ECO:0000313" key="3">
    <source>
        <dbReference type="Proteomes" id="UP000185491"/>
    </source>
</evidence>
<dbReference type="RefSeq" id="WP_075735218.1">
    <property type="nucleotide sequence ID" value="NZ_CP009249.1"/>
</dbReference>
<evidence type="ECO:0008006" key="4">
    <source>
        <dbReference type="Google" id="ProtNLM"/>
    </source>
</evidence>
<protein>
    <recommendedName>
        <fullName evidence="4">Lipoprotein</fullName>
    </recommendedName>
</protein>
<proteinExistence type="predicted"/>
<accession>A0A1L7D4U5</accession>
<evidence type="ECO:0000256" key="1">
    <source>
        <dbReference type="SAM" id="Phobius"/>
    </source>
</evidence>
<keyword evidence="1" id="KW-0472">Membrane</keyword>
<reference evidence="2 3" key="1">
    <citation type="submission" date="2014-08" db="EMBL/GenBank/DDBJ databases">
        <title>Complete genome sequence of Corynebacterium phocae M408/89/1(T)(=DSM 44612(T)), isolated from the common seal (Phoca vitulina).</title>
        <authorList>
            <person name="Ruckert C."/>
            <person name="Albersmeier A."/>
            <person name="Winkler A."/>
            <person name="Kalinowski J."/>
        </authorList>
    </citation>
    <scope>NUCLEOTIDE SEQUENCE [LARGE SCALE GENOMIC DNA]</scope>
    <source>
        <strain evidence="2 3">M408/89/1</strain>
    </source>
</reference>
<feature type="transmembrane region" description="Helical" evidence="1">
    <location>
        <begin position="9"/>
        <end position="29"/>
    </location>
</feature>
<dbReference type="PROSITE" id="PS51257">
    <property type="entry name" value="PROKAR_LIPOPROTEIN"/>
    <property type="match status" value="1"/>
</dbReference>
<keyword evidence="1" id="KW-1133">Transmembrane helix</keyword>
<feature type="transmembrane region" description="Helical" evidence="1">
    <location>
        <begin position="41"/>
        <end position="61"/>
    </location>
</feature>
<keyword evidence="1" id="KW-0812">Transmembrane</keyword>
<organism evidence="2 3">
    <name type="scientific">Corynebacterium phocae</name>
    <dbReference type="NCBI Taxonomy" id="161895"/>
    <lineage>
        <taxon>Bacteria</taxon>
        <taxon>Bacillati</taxon>
        <taxon>Actinomycetota</taxon>
        <taxon>Actinomycetes</taxon>
        <taxon>Mycobacteriales</taxon>
        <taxon>Corynebacteriaceae</taxon>
        <taxon>Corynebacterium</taxon>
    </lineage>
</organism>
<keyword evidence="3" id="KW-1185">Reference proteome</keyword>
<dbReference type="AlphaFoldDB" id="A0A1L7D4U5"/>
<gene>
    <name evidence="2" type="ORF">CPHO_09380</name>
</gene>
<dbReference type="Proteomes" id="UP000185491">
    <property type="component" value="Chromosome"/>
</dbReference>